<evidence type="ECO:0000256" key="1">
    <source>
        <dbReference type="ARBA" id="ARBA00022801"/>
    </source>
</evidence>
<evidence type="ECO:0000259" key="6">
    <source>
        <dbReference type="Pfam" id="PF00326"/>
    </source>
</evidence>
<dbReference type="InterPro" id="IPR029058">
    <property type="entry name" value="AB_hydrolase_fold"/>
</dbReference>
<dbReference type="InterPro" id="IPR050300">
    <property type="entry name" value="GDXG_lipolytic_enzyme"/>
</dbReference>
<keyword evidence="5" id="KW-0472">Membrane</keyword>
<dbReference type="EC" id="3.1.1.n2" evidence="3"/>
<dbReference type="EMBL" id="JALJOQ010000092">
    <property type="protein sequence ID" value="KAK9798997.1"/>
    <property type="molecule type" value="Genomic_DNA"/>
</dbReference>
<evidence type="ECO:0000256" key="5">
    <source>
        <dbReference type="SAM" id="Phobius"/>
    </source>
</evidence>
<keyword evidence="5" id="KW-0812">Transmembrane</keyword>
<evidence type="ECO:0000256" key="4">
    <source>
        <dbReference type="ARBA" id="ARBA00049507"/>
    </source>
</evidence>
<feature type="transmembrane region" description="Helical" evidence="5">
    <location>
        <begin position="117"/>
        <end position="143"/>
    </location>
</feature>
<proteinExistence type="inferred from homology"/>
<gene>
    <name evidence="8" type="ORF">WJX73_000658</name>
</gene>
<dbReference type="Proteomes" id="UP001465755">
    <property type="component" value="Unassembled WGS sequence"/>
</dbReference>
<dbReference type="Pfam" id="PF00326">
    <property type="entry name" value="Peptidase_S9"/>
    <property type="match status" value="1"/>
</dbReference>
<evidence type="ECO:0000256" key="3">
    <source>
        <dbReference type="ARBA" id="ARBA00038928"/>
    </source>
</evidence>
<dbReference type="AlphaFoldDB" id="A0AAW1P033"/>
<feature type="domain" description="BD-FAE-like" evidence="7">
    <location>
        <begin position="162"/>
        <end position="275"/>
    </location>
</feature>
<keyword evidence="9" id="KW-1185">Reference proteome</keyword>
<comment type="caution">
    <text evidence="8">The sequence shown here is derived from an EMBL/GenBank/DDBJ whole genome shotgun (WGS) entry which is preliminary data.</text>
</comment>
<organism evidence="8 9">
    <name type="scientific">Symbiochloris irregularis</name>
    <dbReference type="NCBI Taxonomy" id="706552"/>
    <lineage>
        <taxon>Eukaryota</taxon>
        <taxon>Viridiplantae</taxon>
        <taxon>Chlorophyta</taxon>
        <taxon>core chlorophytes</taxon>
        <taxon>Trebouxiophyceae</taxon>
        <taxon>Trebouxiales</taxon>
        <taxon>Trebouxiaceae</taxon>
        <taxon>Symbiochloris</taxon>
    </lineage>
</organism>
<dbReference type="PANTHER" id="PTHR48081">
    <property type="entry name" value="AB HYDROLASE SUPERFAMILY PROTEIN C4A8.06C"/>
    <property type="match status" value="1"/>
</dbReference>
<dbReference type="Pfam" id="PF20434">
    <property type="entry name" value="BD-FAE"/>
    <property type="match status" value="1"/>
</dbReference>
<comment type="similarity">
    <text evidence="2">Belongs to the AB hydrolase superfamily. Isoprenylcysteine methylesterase family.</text>
</comment>
<evidence type="ECO:0000256" key="2">
    <source>
        <dbReference type="ARBA" id="ARBA00038028"/>
    </source>
</evidence>
<keyword evidence="1" id="KW-0378">Hydrolase</keyword>
<reference evidence="8 9" key="1">
    <citation type="journal article" date="2024" name="Nat. Commun.">
        <title>Phylogenomics reveals the evolutionary origins of lichenization in chlorophyte algae.</title>
        <authorList>
            <person name="Puginier C."/>
            <person name="Libourel C."/>
            <person name="Otte J."/>
            <person name="Skaloud P."/>
            <person name="Haon M."/>
            <person name="Grisel S."/>
            <person name="Petersen M."/>
            <person name="Berrin J.G."/>
            <person name="Delaux P.M."/>
            <person name="Dal Grande F."/>
            <person name="Keller J."/>
        </authorList>
    </citation>
    <scope>NUCLEOTIDE SEQUENCE [LARGE SCALE GENOMIC DNA]</scope>
    <source>
        <strain evidence="8 9">SAG 2036</strain>
    </source>
</reference>
<dbReference type="InterPro" id="IPR049492">
    <property type="entry name" value="BD-FAE-like_dom"/>
</dbReference>
<sequence>MNGASSHLSPAPKPIRVPDVEDNEADSLQPLATPSGRSSLLNSISRHSSYIRSLLVNDPAAQRAVRISGQDLDASPFTPLSCQPTPLQQFVESLGDTFLVARLALLLWSYLGPCGRWFFKFLCLLMYTCFLLPGFIQMGMFYFGSSRVLRSITYGPNPRNRLDLYVPRNHWRMESGPRPVVIYITGGAWMIGYKAWGSLLGRRLSKQGVLVCCLDYRNFPQGTITDMLEDVNTGIAWVLSRCGSYGGDTSRVYLVGQSCGAQLGTLALITQAEQEAQEGHAQLPGGHPPWSPQAIKGLMKLLSPTYCVKGVHWGHTLPSVLLLHGTADTCAPLNNAVQFAEALREAGANVEVKWYDGQTHTSPLIENPMRGHDVLTDDILSWVMEDPNRHTNQFPLCPAVLIGLAALVCPF</sequence>
<dbReference type="Gene3D" id="3.40.50.1820">
    <property type="entry name" value="alpha/beta hydrolase"/>
    <property type="match status" value="1"/>
</dbReference>
<dbReference type="SUPFAM" id="SSF53474">
    <property type="entry name" value="alpha/beta-Hydrolases"/>
    <property type="match status" value="1"/>
</dbReference>
<dbReference type="GO" id="GO:0008236">
    <property type="term" value="F:serine-type peptidase activity"/>
    <property type="evidence" value="ECO:0007669"/>
    <property type="project" value="InterPro"/>
</dbReference>
<name>A0AAW1P033_9CHLO</name>
<evidence type="ECO:0000313" key="9">
    <source>
        <dbReference type="Proteomes" id="UP001465755"/>
    </source>
</evidence>
<dbReference type="InterPro" id="IPR001375">
    <property type="entry name" value="Peptidase_S9_cat"/>
</dbReference>
<keyword evidence="5" id="KW-1133">Transmembrane helix</keyword>
<comment type="catalytic activity">
    <reaction evidence="4">
        <text>[protein]-C-terminal S-[(2E,6E)-farnesyl]-L-cysteine methyl ester + H2O = [protein]-C-terminal S-[(2E,6E)-farnesyl]-L-cysteine + methanol + H(+)</text>
        <dbReference type="Rhea" id="RHEA:48520"/>
        <dbReference type="Rhea" id="RHEA-COMP:12125"/>
        <dbReference type="Rhea" id="RHEA-COMP:12126"/>
        <dbReference type="ChEBI" id="CHEBI:15377"/>
        <dbReference type="ChEBI" id="CHEBI:15378"/>
        <dbReference type="ChEBI" id="CHEBI:17790"/>
        <dbReference type="ChEBI" id="CHEBI:90510"/>
        <dbReference type="ChEBI" id="CHEBI:90511"/>
        <dbReference type="EC" id="3.1.1.n2"/>
    </reaction>
</comment>
<dbReference type="PANTHER" id="PTHR48081:SF33">
    <property type="entry name" value="KYNURENINE FORMAMIDASE"/>
    <property type="match status" value="1"/>
</dbReference>
<dbReference type="GO" id="GO:0006508">
    <property type="term" value="P:proteolysis"/>
    <property type="evidence" value="ECO:0007669"/>
    <property type="project" value="InterPro"/>
</dbReference>
<accession>A0AAW1P033</accession>
<protein>
    <recommendedName>
        <fullName evidence="3">protein-S-isoprenylcysteine alpha-carbonyl methylesterase</fullName>
        <ecNumber evidence="3">3.1.1.n2</ecNumber>
    </recommendedName>
</protein>
<evidence type="ECO:0000259" key="7">
    <source>
        <dbReference type="Pfam" id="PF20434"/>
    </source>
</evidence>
<evidence type="ECO:0000313" key="8">
    <source>
        <dbReference type="EMBL" id="KAK9798997.1"/>
    </source>
</evidence>
<feature type="domain" description="Peptidase S9 prolyl oligopeptidase catalytic" evidence="6">
    <location>
        <begin position="316"/>
        <end position="372"/>
    </location>
</feature>